<protein>
    <recommendedName>
        <fullName evidence="4">Secreted protein</fullName>
    </recommendedName>
</protein>
<reference evidence="3" key="1">
    <citation type="submission" date="2024-07" db="EMBL/GenBank/DDBJ databases">
        <title>Complete genome sequence of Verrucomicrobiaceae bacterium NT6N.</title>
        <authorList>
            <person name="Huang C."/>
            <person name="Takami H."/>
            <person name="Hamasaki K."/>
        </authorList>
    </citation>
    <scope>NUCLEOTIDE SEQUENCE</scope>
    <source>
        <strain evidence="3">NT6N</strain>
    </source>
</reference>
<keyword evidence="2" id="KW-0732">Signal</keyword>
<dbReference type="KEGG" id="osu:NT6N_22910"/>
<dbReference type="EMBL" id="AP026866">
    <property type="protein sequence ID" value="BDS07251.1"/>
    <property type="molecule type" value="Genomic_DNA"/>
</dbReference>
<feature type="compositionally biased region" description="Basic and acidic residues" evidence="1">
    <location>
        <begin position="184"/>
        <end position="209"/>
    </location>
</feature>
<dbReference type="AlphaFoldDB" id="A0AAT9FMP2"/>
<feature type="signal peptide" evidence="2">
    <location>
        <begin position="1"/>
        <end position="27"/>
    </location>
</feature>
<sequence>MMKLRTFLTLPVLLTSLSIGSLSSVSAAKYLRPDESKELFKLEKIPLQVDSMKELSKHLTIVAKRQQDDSAVNRRTTGQLLAIAMRLDPANQEARETNRSLQRDVAFENSNDGQITKAKARLRFYQRWLASPDAGKDANDLANYITDATRVLTPDTLNNDDQADWTGVIPPLDRYQKRQPTMPETDHTDRTEKTDDEAKPTPPKEDNSEKSNGSYQIPQLSINMPLAMEKAVKYRDPKDNFQEKTRYHRTYVVCPIKLSISPRNGDQPTSIKFKQSMKTKDEDKQKNLDKAVEQLEQRLGAKGKARMEVEFGTSSYSSQNGPAALAAIELMAEASRANKALRNDIFLCASLDSSNKLCLPPNFWLVLKSLRTDTKNRGRLIVPKSAIKPMTQLLVFSEPDFFTRWEVFTVETIQEAIAVAAKSTDKNIAEAGELFAPVRNLSGKTDVTKLAVNRAVRKRMENIVALAPNHLSARILLLQGSGKRPMRLSRTGLAFQIQPIVKHMSYTLTQKINPDSPTASTLKDLHVAARAELDPIERLVNRSDDELYQETLRLANDLRSLNLLIKRSERDEDNDKSRIKAMVFSLQKGATALEARVDQAVKAAAE</sequence>
<evidence type="ECO:0000256" key="1">
    <source>
        <dbReference type="SAM" id="MobiDB-lite"/>
    </source>
</evidence>
<accession>A0AAT9FMP2</accession>
<evidence type="ECO:0000313" key="3">
    <source>
        <dbReference type="EMBL" id="BDS07251.1"/>
    </source>
</evidence>
<feature type="chain" id="PRO_5043445495" description="Secreted protein" evidence="2">
    <location>
        <begin position="28"/>
        <end position="606"/>
    </location>
</feature>
<feature type="region of interest" description="Disordered" evidence="1">
    <location>
        <begin position="154"/>
        <end position="218"/>
    </location>
</feature>
<evidence type="ECO:0008006" key="4">
    <source>
        <dbReference type="Google" id="ProtNLM"/>
    </source>
</evidence>
<organism evidence="3">
    <name type="scientific">Oceaniferula spumae</name>
    <dbReference type="NCBI Taxonomy" id="2979115"/>
    <lineage>
        <taxon>Bacteria</taxon>
        <taxon>Pseudomonadati</taxon>
        <taxon>Verrucomicrobiota</taxon>
        <taxon>Verrucomicrobiia</taxon>
        <taxon>Verrucomicrobiales</taxon>
        <taxon>Verrucomicrobiaceae</taxon>
        <taxon>Oceaniferula</taxon>
    </lineage>
</organism>
<evidence type="ECO:0000256" key="2">
    <source>
        <dbReference type="SAM" id="SignalP"/>
    </source>
</evidence>
<proteinExistence type="predicted"/>
<name>A0AAT9FMP2_9BACT</name>
<gene>
    <name evidence="3" type="ORF">NT6N_22910</name>
</gene>